<evidence type="ECO:0000313" key="4">
    <source>
        <dbReference type="Proteomes" id="UP000010482"/>
    </source>
</evidence>
<keyword evidence="4" id="KW-1185">Reference proteome</keyword>
<sequence length="112" mass="13060">MTTYHYVLASQKFLLEEEPFQEVLEERYRYYKEHNQEIDFWLVKQPAFLEAPSLQSVKEKCPQPAVAVISTNVNFINWLKLRLEYVLTGSFDAPSEEISDPLASLESVNSDQ</sequence>
<gene>
    <name evidence="3" type="ORF">Dacsa_2687</name>
</gene>
<dbReference type="Gene3D" id="3.30.70.1860">
    <property type="entry name" value="Uncharacterised protein family Ycf54"/>
    <property type="match status" value="1"/>
</dbReference>
<dbReference type="Pfam" id="PF10674">
    <property type="entry name" value="Ycf54"/>
    <property type="match status" value="1"/>
</dbReference>
<dbReference type="RefSeq" id="WP_015230254.1">
    <property type="nucleotide sequence ID" value="NC_019780.1"/>
</dbReference>
<dbReference type="PANTHER" id="PTHR35319:SF2">
    <property type="entry name" value="YCF54"/>
    <property type="match status" value="1"/>
</dbReference>
<protein>
    <recommendedName>
        <fullName evidence="5">DUF2488 domain-containing protein</fullName>
    </recommendedName>
</protein>
<proteinExistence type="inferred from homology"/>
<dbReference type="STRING" id="13035.Dacsa_2687"/>
<evidence type="ECO:0000256" key="2">
    <source>
        <dbReference type="SAM" id="MobiDB-lite"/>
    </source>
</evidence>
<dbReference type="InterPro" id="IPR019616">
    <property type="entry name" value="Ycf54"/>
</dbReference>
<dbReference type="OrthoDB" id="513872at2"/>
<evidence type="ECO:0008006" key="5">
    <source>
        <dbReference type="Google" id="ProtNLM"/>
    </source>
</evidence>
<dbReference type="InterPro" id="IPR038409">
    <property type="entry name" value="Ycf54-like_sf"/>
</dbReference>
<dbReference type="Proteomes" id="UP000010482">
    <property type="component" value="Chromosome"/>
</dbReference>
<dbReference type="PANTHER" id="PTHR35319">
    <property type="match status" value="1"/>
</dbReference>
<dbReference type="HOGENOM" id="CLU_2194210_0_0_3"/>
<dbReference type="EMBL" id="CP003944">
    <property type="protein sequence ID" value="AFZ51265.1"/>
    <property type="molecule type" value="Genomic_DNA"/>
</dbReference>
<evidence type="ECO:0000313" key="3">
    <source>
        <dbReference type="EMBL" id="AFZ51265.1"/>
    </source>
</evidence>
<accession>K9YY89</accession>
<evidence type="ECO:0000256" key="1">
    <source>
        <dbReference type="ARBA" id="ARBA00043978"/>
    </source>
</evidence>
<dbReference type="AlphaFoldDB" id="K9YY89"/>
<dbReference type="KEGG" id="dsl:Dacsa_2687"/>
<feature type="region of interest" description="Disordered" evidence="2">
    <location>
        <begin position="93"/>
        <end position="112"/>
    </location>
</feature>
<comment type="similarity">
    <text evidence="1">Belongs to the ycf54 family.</text>
</comment>
<reference evidence="3" key="1">
    <citation type="submission" date="2012-04" db="EMBL/GenBank/DDBJ databases">
        <title>Finished genome of Dactylococcopsis salina PCC 8305.</title>
        <authorList>
            <consortium name="US DOE Joint Genome Institute"/>
            <person name="Gugger M."/>
            <person name="Coursin T."/>
            <person name="Rippka R."/>
            <person name="Tandeau De Marsac N."/>
            <person name="Huntemann M."/>
            <person name="Wei C.-L."/>
            <person name="Han J."/>
            <person name="Detter J.C."/>
            <person name="Han C."/>
            <person name="Tapia R."/>
            <person name="Daligault H."/>
            <person name="Chen A."/>
            <person name="Krypides N."/>
            <person name="Mavromatis K."/>
            <person name="Markowitz V."/>
            <person name="Szeto E."/>
            <person name="Ivanova N."/>
            <person name="Ovchinnikova G."/>
            <person name="Pagani I."/>
            <person name="Pati A."/>
            <person name="Goodwin L."/>
            <person name="Peters L."/>
            <person name="Pitluck S."/>
            <person name="Woyke T."/>
            <person name="Kerfeld C."/>
        </authorList>
    </citation>
    <scope>NUCLEOTIDE SEQUENCE [LARGE SCALE GENOMIC DNA]</scope>
    <source>
        <strain evidence="3">PCC 8305</strain>
    </source>
</reference>
<name>K9YY89_DACS8</name>
<dbReference type="PATRIC" id="fig|13035.3.peg.3064"/>
<organism evidence="3 4">
    <name type="scientific">Dactylococcopsis salina (strain PCC 8305)</name>
    <name type="common">Myxobactron salinum</name>
    <dbReference type="NCBI Taxonomy" id="13035"/>
    <lineage>
        <taxon>Bacteria</taxon>
        <taxon>Bacillati</taxon>
        <taxon>Cyanobacteriota</taxon>
        <taxon>Cyanophyceae</taxon>
        <taxon>Nodosilineales</taxon>
        <taxon>Cymatolegaceae</taxon>
        <taxon>Dactylococcopsis</taxon>
    </lineage>
</organism>
<dbReference type="eggNOG" id="ENOG50319CP">
    <property type="taxonomic scope" value="Bacteria"/>
</dbReference>